<accession>A0A0A9BST8</accession>
<protein>
    <submittedName>
        <fullName evidence="1">Uncharacterized protein</fullName>
    </submittedName>
</protein>
<name>A0A0A9BST8_ARUDO</name>
<dbReference type="EMBL" id="GBRH01235553">
    <property type="protein sequence ID" value="JAD62342.1"/>
    <property type="molecule type" value="Transcribed_RNA"/>
</dbReference>
<reference evidence="1" key="2">
    <citation type="journal article" date="2015" name="Data Brief">
        <title>Shoot transcriptome of the giant reed, Arundo donax.</title>
        <authorList>
            <person name="Barrero R.A."/>
            <person name="Guerrero F.D."/>
            <person name="Moolhuijzen P."/>
            <person name="Goolsby J.A."/>
            <person name="Tidwell J."/>
            <person name="Bellgard S.E."/>
            <person name="Bellgard M.I."/>
        </authorList>
    </citation>
    <scope>NUCLEOTIDE SEQUENCE</scope>
    <source>
        <tissue evidence="1">Shoot tissue taken approximately 20 cm above the soil surface</tissue>
    </source>
</reference>
<evidence type="ECO:0000313" key="1">
    <source>
        <dbReference type="EMBL" id="JAD62342.1"/>
    </source>
</evidence>
<organism evidence="1">
    <name type="scientific">Arundo donax</name>
    <name type="common">Giant reed</name>
    <name type="synonym">Donax arundinaceus</name>
    <dbReference type="NCBI Taxonomy" id="35708"/>
    <lineage>
        <taxon>Eukaryota</taxon>
        <taxon>Viridiplantae</taxon>
        <taxon>Streptophyta</taxon>
        <taxon>Embryophyta</taxon>
        <taxon>Tracheophyta</taxon>
        <taxon>Spermatophyta</taxon>
        <taxon>Magnoliopsida</taxon>
        <taxon>Liliopsida</taxon>
        <taxon>Poales</taxon>
        <taxon>Poaceae</taxon>
        <taxon>PACMAD clade</taxon>
        <taxon>Arundinoideae</taxon>
        <taxon>Arundineae</taxon>
        <taxon>Arundo</taxon>
    </lineage>
</organism>
<proteinExistence type="predicted"/>
<reference evidence="1" key="1">
    <citation type="submission" date="2014-09" db="EMBL/GenBank/DDBJ databases">
        <authorList>
            <person name="Magalhaes I.L.F."/>
            <person name="Oliveira U."/>
            <person name="Santos F.R."/>
            <person name="Vidigal T.H.D.A."/>
            <person name="Brescovit A.D."/>
            <person name="Santos A.J."/>
        </authorList>
    </citation>
    <scope>NUCLEOTIDE SEQUENCE</scope>
    <source>
        <tissue evidence="1">Shoot tissue taken approximately 20 cm above the soil surface</tissue>
    </source>
</reference>
<sequence length="30" mass="3651">MLLLSYSRKSLFLLFFCVFRYAMQSLLLVF</sequence>
<dbReference type="AlphaFoldDB" id="A0A0A9BST8"/>